<dbReference type="KEGG" id="bmic:BmR1_04g08615"/>
<accession>A0A1N6LY70</accession>
<dbReference type="GO" id="GO:0006368">
    <property type="term" value="P:transcription elongation by RNA polymerase II"/>
    <property type="evidence" value="ECO:0007669"/>
    <property type="project" value="InterPro"/>
</dbReference>
<dbReference type="RefSeq" id="XP_021337882.1">
    <property type="nucleotide sequence ID" value="XM_021482705.1"/>
</dbReference>
<dbReference type="GeneID" id="24426353"/>
<dbReference type="Gene3D" id="3.40.50.11990">
    <property type="entry name" value="RNA polymerase II accessory factor, Cdc73 C-terminal domain"/>
    <property type="match status" value="1"/>
</dbReference>
<evidence type="ECO:0000256" key="1">
    <source>
        <dbReference type="ARBA" id="ARBA00004123"/>
    </source>
</evidence>
<dbReference type="VEuPathDB" id="PiroplasmaDB:BmR1_04g08615"/>
<keyword evidence="4" id="KW-0539">Nucleus</keyword>
<dbReference type="Pfam" id="PF05179">
    <property type="entry name" value="CDC73_C"/>
    <property type="match status" value="1"/>
</dbReference>
<dbReference type="EMBL" id="LN871599">
    <property type="protein sequence ID" value="SIO73826.1"/>
    <property type="molecule type" value="Genomic_DNA"/>
</dbReference>
<evidence type="ECO:0000313" key="6">
    <source>
        <dbReference type="EMBL" id="SIO73826.1"/>
    </source>
</evidence>
<evidence type="ECO:0000313" key="7">
    <source>
        <dbReference type="Proteomes" id="UP000002899"/>
    </source>
</evidence>
<evidence type="ECO:0000256" key="4">
    <source>
        <dbReference type="ARBA" id="ARBA00023242"/>
    </source>
</evidence>
<dbReference type="Proteomes" id="UP000002899">
    <property type="component" value="Chromosome IV"/>
</dbReference>
<dbReference type="PANTHER" id="PTHR12466:SF8">
    <property type="entry name" value="PARAFIBROMIN"/>
    <property type="match status" value="1"/>
</dbReference>
<feature type="domain" description="Cell division control protein 73 C-terminal" evidence="5">
    <location>
        <begin position="224"/>
        <end position="386"/>
    </location>
</feature>
<reference evidence="6 7" key="3">
    <citation type="journal article" date="2016" name="Sci. Rep.">
        <title>Genome-wide diversity and gene expression profiling of Babesia microti isolates identify polymorphic genes that mediate host-pathogen interactions.</title>
        <authorList>
            <person name="Silva J.C."/>
            <person name="Cornillot E."/>
            <person name="McCracken C."/>
            <person name="Usmani-Brown S."/>
            <person name="Dwivedi A."/>
            <person name="Ifeonu O.O."/>
            <person name="Crabtree J."/>
            <person name="Gotia H.T."/>
            <person name="Virji A.Z."/>
            <person name="Reynes C."/>
            <person name="Colinge J."/>
            <person name="Kumar V."/>
            <person name="Lawres L."/>
            <person name="Pazzi J.E."/>
            <person name="Pablo J.V."/>
            <person name="Hung C."/>
            <person name="Brancato J."/>
            <person name="Kumari P."/>
            <person name="Orvis J."/>
            <person name="Tretina K."/>
            <person name="Chibucos M."/>
            <person name="Ott S."/>
            <person name="Sadzewicz L."/>
            <person name="Sengamalay N."/>
            <person name="Shetty A.C."/>
            <person name="Su Q."/>
            <person name="Tallon L."/>
            <person name="Fraser C.M."/>
            <person name="Frutos R."/>
            <person name="Molina D.M."/>
            <person name="Krause P.J."/>
            <person name="Ben Mamoun C."/>
        </authorList>
    </citation>
    <scope>NUCLEOTIDE SEQUENCE [LARGE SCALE GENOMIC DNA]</scope>
    <source>
        <strain evidence="6 7">RI</strain>
    </source>
</reference>
<dbReference type="GO" id="GO:0032968">
    <property type="term" value="P:positive regulation of transcription elongation by RNA polymerase II"/>
    <property type="evidence" value="ECO:0007669"/>
    <property type="project" value="TreeGrafter"/>
</dbReference>
<dbReference type="InterPro" id="IPR031336">
    <property type="entry name" value="CDC73_C"/>
</dbReference>
<organism evidence="6 7">
    <name type="scientific">Babesia microti (strain RI)</name>
    <dbReference type="NCBI Taxonomy" id="1133968"/>
    <lineage>
        <taxon>Eukaryota</taxon>
        <taxon>Sar</taxon>
        <taxon>Alveolata</taxon>
        <taxon>Apicomplexa</taxon>
        <taxon>Aconoidasida</taxon>
        <taxon>Piroplasmida</taxon>
        <taxon>Babesiidae</taxon>
        <taxon>Babesia</taxon>
    </lineage>
</organism>
<name>A0A1N6LY70_BABMR</name>
<dbReference type="InterPro" id="IPR007852">
    <property type="entry name" value="Cdc73/Parafibromin"/>
</dbReference>
<evidence type="ECO:0000259" key="5">
    <source>
        <dbReference type="Pfam" id="PF05179"/>
    </source>
</evidence>
<proteinExistence type="inferred from homology"/>
<dbReference type="OrthoDB" id="2186602at2759"/>
<reference evidence="6 7" key="1">
    <citation type="journal article" date="2012" name="Nucleic Acids Res.">
        <title>Sequencing of the smallest Apicomplexan genome from the human pathogen Babesia microti.</title>
        <authorList>
            <person name="Cornillot E."/>
            <person name="Hadj-Kaddour K."/>
            <person name="Dassouli A."/>
            <person name="Noel B."/>
            <person name="Ranwez V."/>
            <person name="Vacherie B."/>
            <person name="Augagneur Y."/>
            <person name="Bres V."/>
            <person name="Duclos A."/>
            <person name="Randazzo S."/>
            <person name="Carcy B."/>
            <person name="Debierre-Grockiego F."/>
            <person name="Delbecq S."/>
            <person name="Moubri-Menage K."/>
            <person name="Shams-Eldin H."/>
            <person name="Usmani-Brown S."/>
            <person name="Bringaud F."/>
            <person name="Wincker P."/>
            <person name="Vivares C.P."/>
            <person name="Schwarz R.T."/>
            <person name="Schetters T.P."/>
            <person name="Krause P.J."/>
            <person name="Gorenflot A."/>
            <person name="Berry V."/>
            <person name="Barbe V."/>
            <person name="Ben Mamoun C."/>
        </authorList>
    </citation>
    <scope>NUCLEOTIDE SEQUENCE [LARGE SCALE GENOMIC DNA]</scope>
    <source>
        <strain evidence="6 7">RI</strain>
    </source>
</reference>
<dbReference type="PANTHER" id="PTHR12466">
    <property type="entry name" value="CDC73 DOMAIN PROTEIN"/>
    <property type="match status" value="1"/>
</dbReference>
<dbReference type="InterPro" id="IPR038103">
    <property type="entry name" value="CDC73_C_sf"/>
</dbReference>
<evidence type="ECO:0000256" key="3">
    <source>
        <dbReference type="ARBA" id="ARBA00023163"/>
    </source>
</evidence>
<protein>
    <recommendedName>
        <fullName evidence="5">Cell division control protein 73 C-terminal domain-containing protein</fullName>
    </recommendedName>
</protein>
<reference evidence="6 7" key="2">
    <citation type="journal article" date="2013" name="PLoS ONE">
        <title>Whole genome mapping and re-organization of the nuclear and mitochondrial genomes of Babesia microti isolates.</title>
        <authorList>
            <person name="Cornillot E."/>
            <person name="Dassouli A."/>
            <person name="Garg A."/>
            <person name="Pachikara N."/>
            <person name="Randazzo S."/>
            <person name="Depoix D."/>
            <person name="Carcy B."/>
            <person name="Delbecq S."/>
            <person name="Frutos R."/>
            <person name="Silva J.C."/>
            <person name="Sutton R."/>
            <person name="Krause P.J."/>
            <person name="Mamoun C.B."/>
        </authorList>
    </citation>
    <scope>NUCLEOTIDE SEQUENCE [LARGE SCALE GENOMIC DNA]</scope>
    <source>
        <strain evidence="6 7">RI</strain>
    </source>
</reference>
<dbReference type="AlphaFoldDB" id="A0A1N6LY70"/>
<keyword evidence="7" id="KW-1185">Reference proteome</keyword>
<sequence length="401" mass="46297">MFTGSLIASEIVSRVCKISDPKLEFQGSRDGNDFQLILPNLDLSLDPLDKCGLKNRKGDEYSIGDLLLLLLLKKEDYTYSFVTSKGFKYINVLEREKIKNIVESSELVNTNLSSSIIKIKQLTVNDDINNKADKAQTFTFSMTIYDKLEHEFGPIDTKLLPVALSTNEIHPITRNSMLMSYKRGYESVLERAKILSQTNQTNDTIQKLQKKNMRLIDEIYFRYKKRPIIIVPSGINIVCKNNIKTLLEESKYLDPASLIAETTAHPMNAIELVHKIGGKQIRFRIIENSYISRMSQSDWVSIVCVIINPKGGRWQFKGYPFENIVNLFTTLKYLIDLFRGVLFVHDTDPIPDDFTHWDIKICRISRLHRHKDACVTNDFWQYLESFLLGPRKKHIHPTKTL</sequence>
<comment type="similarity">
    <text evidence="2">Belongs to the CDC73 family.</text>
</comment>
<dbReference type="GO" id="GO:0016593">
    <property type="term" value="C:Cdc73/Paf1 complex"/>
    <property type="evidence" value="ECO:0007669"/>
    <property type="project" value="InterPro"/>
</dbReference>
<evidence type="ECO:0000256" key="2">
    <source>
        <dbReference type="ARBA" id="ARBA00010427"/>
    </source>
</evidence>
<keyword evidence="3" id="KW-0804">Transcription</keyword>
<dbReference type="GO" id="GO:0000993">
    <property type="term" value="F:RNA polymerase II complex binding"/>
    <property type="evidence" value="ECO:0007669"/>
    <property type="project" value="TreeGrafter"/>
</dbReference>
<comment type="subcellular location">
    <subcellularLocation>
        <location evidence="1">Nucleus</location>
    </subcellularLocation>
</comment>